<dbReference type="Proteomes" id="UP000232891">
    <property type="component" value="Unassembled WGS sequence"/>
</dbReference>
<dbReference type="EMBL" id="PHHD01000001">
    <property type="protein sequence ID" value="PKA73362.1"/>
    <property type="molecule type" value="Genomic_DNA"/>
</dbReference>
<evidence type="ECO:0000313" key="2">
    <source>
        <dbReference type="EMBL" id="PKA73362.1"/>
    </source>
</evidence>
<evidence type="ECO:0000313" key="3">
    <source>
        <dbReference type="Proteomes" id="UP000232891"/>
    </source>
</evidence>
<dbReference type="InterPro" id="IPR011991">
    <property type="entry name" value="ArsR-like_HTH"/>
</dbReference>
<name>A0ABX4Q9F5_PSETO</name>
<dbReference type="InterPro" id="IPR036390">
    <property type="entry name" value="WH_DNA-bd_sf"/>
</dbReference>
<dbReference type="CDD" id="cd00090">
    <property type="entry name" value="HTH_ARSR"/>
    <property type="match status" value="1"/>
</dbReference>
<feature type="domain" description="HTH arsR-type" evidence="1">
    <location>
        <begin position="5"/>
        <end position="49"/>
    </location>
</feature>
<keyword evidence="3" id="KW-1185">Reference proteome</keyword>
<dbReference type="InterPro" id="IPR001845">
    <property type="entry name" value="HTH_ArsR_DNA-bd_dom"/>
</dbReference>
<dbReference type="SUPFAM" id="SSF46785">
    <property type="entry name" value="Winged helix' DNA-binding domain"/>
    <property type="match status" value="1"/>
</dbReference>
<organism evidence="2 3">
    <name type="scientific">Pseudomonas tolaasii NCPPB 2192</name>
    <dbReference type="NCBI Taxonomy" id="564423"/>
    <lineage>
        <taxon>Bacteria</taxon>
        <taxon>Pseudomonadati</taxon>
        <taxon>Pseudomonadota</taxon>
        <taxon>Gammaproteobacteria</taxon>
        <taxon>Pseudomonadales</taxon>
        <taxon>Pseudomonadaceae</taxon>
        <taxon>Pseudomonas</taxon>
    </lineage>
</organism>
<reference evidence="2 3" key="1">
    <citation type="submission" date="2017-11" db="EMBL/GenBank/DDBJ databases">
        <title>Genome sequencing of a diverse group of Pseudomonas species.</title>
        <authorList>
            <person name="Loper J."/>
        </authorList>
    </citation>
    <scope>NUCLEOTIDE SEQUENCE [LARGE SCALE GENOMIC DNA]</scope>
    <source>
        <strain evidence="2 3">NCPPB 2192</strain>
    </source>
</reference>
<dbReference type="Pfam" id="PF01022">
    <property type="entry name" value="HTH_5"/>
    <property type="match status" value="1"/>
</dbReference>
<protein>
    <submittedName>
        <fullName evidence="2">ArsR family transcriptional regulator</fullName>
    </submittedName>
</protein>
<comment type="caution">
    <text evidence="2">The sequence shown here is derived from an EMBL/GenBank/DDBJ whole genome shotgun (WGS) entry which is preliminary data.</text>
</comment>
<dbReference type="InterPro" id="IPR036388">
    <property type="entry name" value="WH-like_DNA-bd_sf"/>
</dbReference>
<accession>A0ABX4Q9F5</accession>
<sequence>MPLVSTKSDILQLLQREPLTVVQLCEHLAVTRNAVIVQLKQLESEGLVRRSKIRPPNTVGKPPVVFEAAPGSEDVTSTAYQVLLTQLLATLKDRYNADELGEVLEQTGRQLAQRAGLANPATFDSGLRSAMAAADALGASTEAVAQEGGVMVRNFTCPVGSVVREEQCVCRAMAAFFSEATGMPASEQCLREDRLICQYFIEKSETPKG</sequence>
<gene>
    <name evidence="2" type="ORF">ATI14_0076</name>
</gene>
<proteinExistence type="predicted"/>
<dbReference type="Gene3D" id="1.10.10.10">
    <property type="entry name" value="Winged helix-like DNA-binding domain superfamily/Winged helix DNA-binding domain"/>
    <property type="match status" value="1"/>
</dbReference>
<evidence type="ECO:0000259" key="1">
    <source>
        <dbReference type="Pfam" id="PF01022"/>
    </source>
</evidence>